<dbReference type="AlphaFoldDB" id="A0A1X2G5M6"/>
<dbReference type="Gene3D" id="2.120.10.80">
    <property type="entry name" value="Kelch-type beta propeller"/>
    <property type="match status" value="1"/>
</dbReference>
<proteinExistence type="predicted"/>
<name>A0A1X2G5M6_9FUNG</name>
<dbReference type="EMBL" id="MCGT01000041">
    <property type="protein sequence ID" value="ORX45690.1"/>
    <property type="molecule type" value="Genomic_DNA"/>
</dbReference>
<reference evidence="1 2" key="1">
    <citation type="submission" date="2016-07" db="EMBL/GenBank/DDBJ databases">
        <title>Pervasive Adenine N6-methylation of Active Genes in Fungi.</title>
        <authorList>
            <consortium name="DOE Joint Genome Institute"/>
            <person name="Mondo S.J."/>
            <person name="Dannebaum R.O."/>
            <person name="Kuo R.C."/>
            <person name="Labutti K."/>
            <person name="Haridas S."/>
            <person name="Kuo A."/>
            <person name="Salamov A."/>
            <person name="Ahrendt S.R."/>
            <person name="Lipzen A."/>
            <person name="Sullivan W."/>
            <person name="Andreopoulos W.B."/>
            <person name="Clum A."/>
            <person name="Lindquist E."/>
            <person name="Daum C."/>
            <person name="Ramamoorthy G.K."/>
            <person name="Gryganskyi A."/>
            <person name="Culley D."/>
            <person name="Magnuson J.K."/>
            <person name="James T.Y."/>
            <person name="O'Malley M.A."/>
            <person name="Stajich J.E."/>
            <person name="Spatafora J.W."/>
            <person name="Visel A."/>
            <person name="Grigoriev I.V."/>
        </authorList>
    </citation>
    <scope>NUCLEOTIDE SEQUENCE [LARGE SCALE GENOMIC DNA]</scope>
    <source>
        <strain evidence="1 2">NRRL 3301</strain>
    </source>
</reference>
<evidence type="ECO:0008006" key="3">
    <source>
        <dbReference type="Google" id="ProtNLM"/>
    </source>
</evidence>
<dbReference type="OrthoDB" id="10251809at2759"/>
<evidence type="ECO:0000313" key="2">
    <source>
        <dbReference type="Proteomes" id="UP000242146"/>
    </source>
</evidence>
<accession>A0A1X2G5M6</accession>
<sequence length="203" mass="21767">MPLIFFFVVPGKNEIIMYGGTWGGVACNDYAYTFDTNLMKWKAIVFPQLNDNSCSAPNANCGGPRFGHSAILVKDVLYIMFGADGSRSLQNNVVMLNITSMMWLGADANSTYSAQAANGNGTSSDTSSTGLSGGKIAGVVVGVVAGVRMKHQEVTLTQLVFVVFSFLCRLLCWVLPLSSFSVETAEKKCLKPLLCSTPIMLPV</sequence>
<evidence type="ECO:0000313" key="1">
    <source>
        <dbReference type="EMBL" id="ORX45690.1"/>
    </source>
</evidence>
<comment type="caution">
    <text evidence="1">The sequence shown here is derived from an EMBL/GenBank/DDBJ whole genome shotgun (WGS) entry which is preliminary data.</text>
</comment>
<dbReference type="STRING" id="101127.A0A1X2G5M6"/>
<dbReference type="Proteomes" id="UP000242146">
    <property type="component" value="Unassembled WGS sequence"/>
</dbReference>
<protein>
    <recommendedName>
        <fullName evidence="3">Galactose oxidase</fullName>
    </recommendedName>
</protein>
<gene>
    <name evidence="1" type="ORF">DM01DRAFT_1169815</name>
</gene>
<keyword evidence="2" id="KW-1185">Reference proteome</keyword>
<dbReference type="SUPFAM" id="SSF117281">
    <property type="entry name" value="Kelch motif"/>
    <property type="match status" value="1"/>
</dbReference>
<organism evidence="1 2">
    <name type="scientific">Hesseltinella vesiculosa</name>
    <dbReference type="NCBI Taxonomy" id="101127"/>
    <lineage>
        <taxon>Eukaryota</taxon>
        <taxon>Fungi</taxon>
        <taxon>Fungi incertae sedis</taxon>
        <taxon>Mucoromycota</taxon>
        <taxon>Mucoromycotina</taxon>
        <taxon>Mucoromycetes</taxon>
        <taxon>Mucorales</taxon>
        <taxon>Cunninghamellaceae</taxon>
        <taxon>Hesseltinella</taxon>
    </lineage>
</organism>
<dbReference type="InterPro" id="IPR015915">
    <property type="entry name" value="Kelch-typ_b-propeller"/>
</dbReference>